<dbReference type="EMBL" id="JAQMWT010000557">
    <property type="protein sequence ID" value="KAJ8599495.1"/>
    <property type="molecule type" value="Genomic_DNA"/>
</dbReference>
<sequence>MCLWAAGLSVSRCRLGVVCGMENPTIVLNSTTYQPHNTTMVNDTLCTLGSDTSRPMLVVAASSLDYLFRLWPYFCQKVKWARDYGWTMGLWLGSLPERLAMTVGDECRGSEEMSEKRLAELSRRLKSSLYTGRGVNSNHYNKILAVRAALETHAEVTYVDLDTIVLGEPRAREDVFFPAGRLFWHPKSSAFFIRRSPLASELLCAWVHWRCGFKDQYALWHALLRVASHHGCVEYNNEVFNFTYKKLLGVESHPERKTARTLLKMAPQLFEWPTCPEFRYRENWHDRVIHKTIAKGHVANFTYGDNHTITVQDMFQDFDGGDGEHLQALGPHSLADLLEAIKD</sequence>
<evidence type="ECO:0000313" key="1">
    <source>
        <dbReference type="EMBL" id="KAJ8599495.1"/>
    </source>
</evidence>
<evidence type="ECO:0000313" key="2">
    <source>
        <dbReference type="Proteomes" id="UP001230188"/>
    </source>
</evidence>
<keyword evidence="2" id="KW-1185">Reference proteome</keyword>
<gene>
    <name evidence="1" type="ORF">CTAYLR_007316</name>
</gene>
<organism evidence="1 2">
    <name type="scientific">Chrysophaeum taylorii</name>
    <dbReference type="NCBI Taxonomy" id="2483200"/>
    <lineage>
        <taxon>Eukaryota</taxon>
        <taxon>Sar</taxon>
        <taxon>Stramenopiles</taxon>
        <taxon>Ochrophyta</taxon>
        <taxon>Pelagophyceae</taxon>
        <taxon>Pelagomonadales</taxon>
        <taxon>Pelagomonadaceae</taxon>
        <taxon>Chrysophaeum</taxon>
    </lineage>
</organism>
<comment type="caution">
    <text evidence="1">The sequence shown here is derived from an EMBL/GenBank/DDBJ whole genome shotgun (WGS) entry which is preliminary data.</text>
</comment>
<proteinExistence type="predicted"/>
<dbReference type="Proteomes" id="UP001230188">
    <property type="component" value="Unassembled WGS sequence"/>
</dbReference>
<reference evidence="1" key="1">
    <citation type="submission" date="2023-01" db="EMBL/GenBank/DDBJ databases">
        <title>Metagenome sequencing of chrysophaentin producing Chrysophaeum taylorii.</title>
        <authorList>
            <person name="Davison J."/>
            <person name="Bewley C."/>
        </authorList>
    </citation>
    <scope>NUCLEOTIDE SEQUENCE</scope>
    <source>
        <strain evidence="1">NIES-1699</strain>
    </source>
</reference>
<evidence type="ECO:0008006" key="3">
    <source>
        <dbReference type="Google" id="ProtNLM"/>
    </source>
</evidence>
<dbReference type="AlphaFoldDB" id="A0AAD7U734"/>
<accession>A0AAD7U734</accession>
<name>A0AAD7U734_9STRA</name>
<protein>
    <recommendedName>
        <fullName evidence="3">Nucleotide-diphospho-sugar transferase domain-containing protein</fullName>
    </recommendedName>
</protein>